<dbReference type="InterPro" id="IPR001789">
    <property type="entry name" value="Sig_transdc_resp-reg_receiver"/>
</dbReference>
<protein>
    <submittedName>
        <fullName evidence="6">DNA-binding response regulator</fullName>
    </submittedName>
</protein>
<dbReference type="CDD" id="cd06170">
    <property type="entry name" value="LuxR_C_like"/>
    <property type="match status" value="1"/>
</dbReference>
<feature type="modified residue" description="4-aspartylphosphate" evidence="3">
    <location>
        <position position="54"/>
    </location>
</feature>
<dbReference type="PROSITE" id="PS50043">
    <property type="entry name" value="HTH_LUXR_2"/>
    <property type="match status" value="1"/>
</dbReference>
<evidence type="ECO:0000256" key="3">
    <source>
        <dbReference type="PROSITE-ProRule" id="PRU00169"/>
    </source>
</evidence>
<accession>A0A368JM47</accession>
<dbReference type="PROSITE" id="PS00622">
    <property type="entry name" value="HTH_LUXR_1"/>
    <property type="match status" value="1"/>
</dbReference>
<dbReference type="SMART" id="SM00448">
    <property type="entry name" value="REC"/>
    <property type="match status" value="1"/>
</dbReference>
<dbReference type="GO" id="GO:0006355">
    <property type="term" value="P:regulation of DNA-templated transcription"/>
    <property type="evidence" value="ECO:0007669"/>
    <property type="project" value="InterPro"/>
</dbReference>
<evidence type="ECO:0000259" key="5">
    <source>
        <dbReference type="PROSITE" id="PS50110"/>
    </source>
</evidence>
<dbReference type="GO" id="GO:0000160">
    <property type="term" value="P:phosphorelay signal transduction system"/>
    <property type="evidence" value="ECO:0007669"/>
    <property type="project" value="InterPro"/>
</dbReference>
<dbReference type="Proteomes" id="UP000253383">
    <property type="component" value="Unassembled WGS sequence"/>
</dbReference>
<dbReference type="PRINTS" id="PR00038">
    <property type="entry name" value="HTHLUXR"/>
</dbReference>
<dbReference type="GO" id="GO:0003677">
    <property type="term" value="F:DNA binding"/>
    <property type="evidence" value="ECO:0007669"/>
    <property type="project" value="UniProtKB-KW"/>
</dbReference>
<gene>
    <name evidence="6" type="ORF">DUE52_16540</name>
</gene>
<dbReference type="EMBL" id="QOWE01000013">
    <property type="protein sequence ID" value="RCR68365.1"/>
    <property type="molecule type" value="Genomic_DNA"/>
</dbReference>
<dbReference type="PANTHER" id="PTHR45566:SF2">
    <property type="entry name" value="NARL SUBFAMILY"/>
    <property type="match status" value="1"/>
</dbReference>
<comment type="caution">
    <text evidence="6">The sequence shown here is derived from an EMBL/GenBank/DDBJ whole genome shotgun (WGS) entry which is preliminary data.</text>
</comment>
<proteinExistence type="predicted"/>
<dbReference type="SUPFAM" id="SSF46894">
    <property type="entry name" value="C-terminal effector domain of the bipartite response regulators"/>
    <property type="match status" value="1"/>
</dbReference>
<dbReference type="OrthoDB" id="1013073at2"/>
<dbReference type="InterPro" id="IPR051015">
    <property type="entry name" value="EvgA-like"/>
</dbReference>
<reference evidence="6 7" key="1">
    <citation type="submission" date="2018-07" db="EMBL/GenBank/DDBJ databases">
        <title>Genome analysis of Larkinella rosea.</title>
        <authorList>
            <person name="Zhou Z."/>
            <person name="Wang G."/>
        </authorList>
    </citation>
    <scope>NUCLEOTIDE SEQUENCE [LARGE SCALE GENOMIC DNA]</scope>
    <source>
        <strain evidence="7">zzj9</strain>
    </source>
</reference>
<dbReference type="RefSeq" id="WP_114407141.1">
    <property type="nucleotide sequence ID" value="NZ_QOWE01000013.1"/>
</dbReference>
<name>A0A368JM47_9BACT</name>
<sequence>MYKILLVDDHSIVRSGIRLLLKEQYGAMEVDEAKNGSVAFGKIMDNTYHLMVTDINMPNTDTFSLLQNIRSTAPDLPIMIFTIMTEYAFAKRYLQLGVKGYVSKQAEDPEILTAVHRILFGKLYVCSELMDQMVEDSHFNQELDPFGRLSNRELEIAYHLVKGKSVSYIADTLNIHTSTVGTHKARIFDKLKVDNVVVMKDLAMHYRLI</sequence>
<keyword evidence="2 6" id="KW-0238">DNA-binding</keyword>
<dbReference type="InterPro" id="IPR016032">
    <property type="entry name" value="Sig_transdc_resp-reg_C-effctor"/>
</dbReference>
<dbReference type="Pfam" id="PF00196">
    <property type="entry name" value="GerE"/>
    <property type="match status" value="1"/>
</dbReference>
<dbReference type="AlphaFoldDB" id="A0A368JM47"/>
<dbReference type="Pfam" id="PF00072">
    <property type="entry name" value="Response_reg"/>
    <property type="match status" value="1"/>
</dbReference>
<dbReference type="PANTHER" id="PTHR45566">
    <property type="entry name" value="HTH-TYPE TRANSCRIPTIONAL REGULATOR YHJB-RELATED"/>
    <property type="match status" value="1"/>
</dbReference>
<dbReference type="PROSITE" id="PS50110">
    <property type="entry name" value="RESPONSE_REGULATORY"/>
    <property type="match status" value="1"/>
</dbReference>
<evidence type="ECO:0000313" key="6">
    <source>
        <dbReference type="EMBL" id="RCR68365.1"/>
    </source>
</evidence>
<dbReference type="InterPro" id="IPR058245">
    <property type="entry name" value="NreC/VraR/RcsB-like_REC"/>
</dbReference>
<feature type="domain" description="Response regulatory" evidence="5">
    <location>
        <begin position="3"/>
        <end position="119"/>
    </location>
</feature>
<dbReference type="InterPro" id="IPR011006">
    <property type="entry name" value="CheY-like_superfamily"/>
</dbReference>
<keyword evidence="1 3" id="KW-0597">Phosphoprotein</keyword>
<organism evidence="6 7">
    <name type="scientific">Larkinella punicea</name>
    <dbReference type="NCBI Taxonomy" id="2315727"/>
    <lineage>
        <taxon>Bacteria</taxon>
        <taxon>Pseudomonadati</taxon>
        <taxon>Bacteroidota</taxon>
        <taxon>Cytophagia</taxon>
        <taxon>Cytophagales</taxon>
        <taxon>Spirosomataceae</taxon>
        <taxon>Larkinella</taxon>
    </lineage>
</organism>
<dbReference type="SUPFAM" id="SSF52172">
    <property type="entry name" value="CheY-like"/>
    <property type="match status" value="1"/>
</dbReference>
<feature type="domain" description="HTH luxR-type" evidence="4">
    <location>
        <begin position="142"/>
        <end position="207"/>
    </location>
</feature>
<evidence type="ECO:0000313" key="7">
    <source>
        <dbReference type="Proteomes" id="UP000253383"/>
    </source>
</evidence>
<evidence type="ECO:0000256" key="1">
    <source>
        <dbReference type="ARBA" id="ARBA00022553"/>
    </source>
</evidence>
<evidence type="ECO:0000259" key="4">
    <source>
        <dbReference type="PROSITE" id="PS50043"/>
    </source>
</evidence>
<dbReference type="Gene3D" id="3.40.50.2300">
    <property type="match status" value="1"/>
</dbReference>
<dbReference type="CDD" id="cd17535">
    <property type="entry name" value="REC_NarL-like"/>
    <property type="match status" value="1"/>
</dbReference>
<dbReference type="InterPro" id="IPR000792">
    <property type="entry name" value="Tscrpt_reg_LuxR_C"/>
</dbReference>
<keyword evidence="7" id="KW-1185">Reference proteome</keyword>
<dbReference type="SMART" id="SM00421">
    <property type="entry name" value="HTH_LUXR"/>
    <property type="match status" value="1"/>
</dbReference>
<evidence type="ECO:0000256" key="2">
    <source>
        <dbReference type="ARBA" id="ARBA00023125"/>
    </source>
</evidence>